<dbReference type="HOGENOM" id="CLU_357880_0_0_1"/>
<evidence type="ECO:0000313" key="2">
    <source>
        <dbReference type="EMBL" id="KIW14499.1"/>
    </source>
</evidence>
<feature type="region of interest" description="Disordered" evidence="1">
    <location>
        <begin position="228"/>
        <end position="441"/>
    </location>
</feature>
<dbReference type="AlphaFoldDB" id="A0A0D2BTF5"/>
<dbReference type="VEuPathDB" id="FungiDB:PV08_07283"/>
<evidence type="ECO:0000256" key="1">
    <source>
        <dbReference type="SAM" id="MobiDB-lite"/>
    </source>
</evidence>
<dbReference type="RefSeq" id="XP_016234715.1">
    <property type="nucleotide sequence ID" value="XM_016381613.1"/>
</dbReference>
<dbReference type="OrthoDB" id="4161349at2759"/>
<accession>A0A0D2BTF5</accession>
<sequence>MRRSARLSAISGSETLQNVQEPEDSLHDVTAILNAEASNSNRTPTSKRKRNATKQVHHGESPSKRREVQDVRASTLAKSPSRPSTIRSSGKLKARPSLALRPLPSKRDAYDLPESPTDGPEPKNLMSPPVKMRVLNKRKQLPVSPFRGRGEFDTRSTATVYLDDSPRKAVTKNTLQKIGSSFLNLKPPARQQASTDIPFNGDVFAEALVASDGPDTPILLPSQVNKLASTEADSRTPVKRRIAQPLSGQVKAAARNGPPSSTEHDQEQISEKARVPNPLAHAVVATQTKSNSPRGRKKKSTLPDRSLTAGLAPKTPVREISSALHAPDASASDRRQNPGTSRPAALHDREVADDNDDTDNINNRNASDEEDPEQRGNEDGDDDSFGKATNCRPEAEDSYDQQGHQDDHDVQENRPKSRVQRPETEAERRRRKQLEAEEEDAEARRVRKAMNSINEAAEIFDCKLAWQTALVASAEITEERAYSELRSTNGKAIARSLRSLAEAYKELIRHGNNSDAGGSTATIQKDLQVYKQRCQHISECRHSPILDRHQDRRRERKHMIWDIYEHLVPDSLKLAKYVLRAQYQANHLNTAALREMIEVLKVTRLLANSATQWQPRPKVPVGIRRKVQLKVAQNVEHIIRQYQEKVSIEDQEIYRDELEIKQRADHERFLLEVQRRRAAVREKHLTYAARISREPVDQVVDVGDSNQDEPLYQHGQSRFSQPNVVGSPPDKAFTHREPTQESGRTAAKQWSSSELELLLNALQKYTSPTRFEDIIAAYGGYRGRLGKYNKDEIIAQARWVKKSILRESYDFYNGQWDWLLSLPD</sequence>
<feature type="compositionally biased region" description="Polar residues" evidence="1">
    <location>
        <begin position="10"/>
        <end position="20"/>
    </location>
</feature>
<feature type="compositionally biased region" description="Basic residues" evidence="1">
    <location>
        <begin position="45"/>
        <end position="56"/>
    </location>
</feature>
<gene>
    <name evidence="2" type="ORF">PV08_07283</name>
</gene>
<dbReference type="Proteomes" id="UP000053328">
    <property type="component" value="Unassembled WGS sequence"/>
</dbReference>
<feature type="compositionally biased region" description="Basic and acidic residues" evidence="1">
    <location>
        <begin position="262"/>
        <end position="274"/>
    </location>
</feature>
<feature type="region of interest" description="Disordered" evidence="1">
    <location>
        <begin position="702"/>
        <end position="747"/>
    </location>
</feature>
<dbReference type="EMBL" id="KN847496">
    <property type="protein sequence ID" value="KIW14499.1"/>
    <property type="molecule type" value="Genomic_DNA"/>
</dbReference>
<dbReference type="GeneID" id="27334366"/>
<evidence type="ECO:0000313" key="3">
    <source>
        <dbReference type="Proteomes" id="UP000053328"/>
    </source>
</evidence>
<feature type="compositionally biased region" description="Basic and acidic residues" evidence="1">
    <location>
        <begin position="403"/>
        <end position="428"/>
    </location>
</feature>
<organism evidence="2 3">
    <name type="scientific">Exophiala spinifera</name>
    <dbReference type="NCBI Taxonomy" id="91928"/>
    <lineage>
        <taxon>Eukaryota</taxon>
        <taxon>Fungi</taxon>
        <taxon>Dikarya</taxon>
        <taxon>Ascomycota</taxon>
        <taxon>Pezizomycotina</taxon>
        <taxon>Eurotiomycetes</taxon>
        <taxon>Chaetothyriomycetidae</taxon>
        <taxon>Chaetothyriales</taxon>
        <taxon>Herpotrichiellaceae</taxon>
        <taxon>Exophiala</taxon>
    </lineage>
</organism>
<keyword evidence="3" id="KW-1185">Reference proteome</keyword>
<protein>
    <submittedName>
        <fullName evidence="2">Uncharacterized protein</fullName>
    </submittedName>
</protein>
<name>A0A0D2BTF5_9EURO</name>
<feature type="compositionally biased region" description="Basic and acidic residues" evidence="1">
    <location>
        <begin position="57"/>
        <end position="70"/>
    </location>
</feature>
<reference evidence="2 3" key="1">
    <citation type="submission" date="2015-01" db="EMBL/GenBank/DDBJ databases">
        <title>The Genome Sequence of Exophiala spinifera CBS89968.</title>
        <authorList>
            <consortium name="The Broad Institute Genomics Platform"/>
            <person name="Cuomo C."/>
            <person name="de Hoog S."/>
            <person name="Gorbushina A."/>
            <person name="Stielow B."/>
            <person name="Teixiera M."/>
            <person name="Abouelleil A."/>
            <person name="Chapman S.B."/>
            <person name="Priest M."/>
            <person name="Young S.K."/>
            <person name="Wortman J."/>
            <person name="Nusbaum C."/>
            <person name="Birren B."/>
        </authorList>
    </citation>
    <scope>NUCLEOTIDE SEQUENCE [LARGE SCALE GENOMIC DNA]</scope>
    <source>
        <strain evidence="2 3">CBS 89968</strain>
    </source>
</reference>
<feature type="compositionally biased region" description="Polar residues" evidence="1">
    <location>
        <begin position="714"/>
        <end position="724"/>
    </location>
</feature>
<dbReference type="STRING" id="91928.A0A0D2BTF5"/>
<feature type="region of interest" description="Disordered" evidence="1">
    <location>
        <begin position="1"/>
        <end position="128"/>
    </location>
</feature>
<proteinExistence type="predicted"/>
<feature type="compositionally biased region" description="Polar residues" evidence="1">
    <location>
        <begin position="76"/>
        <end position="88"/>
    </location>
</feature>